<name>A0AAN8Q1T3_PATCE</name>
<evidence type="ECO:0000313" key="3">
    <source>
        <dbReference type="Proteomes" id="UP001347796"/>
    </source>
</evidence>
<evidence type="ECO:0000313" key="2">
    <source>
        <dbReference type="EMBL" id="KAK6194457.1"/>
    </source>
</evidence>
<keyword evidence="1" id="KW-0472">Membrane</keyword>
<evidence type="ECO:0000256" key="1">
    <source>
        <dbReference type="SAM" id="Phobius"/>
    </source>
</evidence>
<organism evidence="2 3">
    <name type="scientific">Patella caerulea</name>
    <name type="common">Rayed Mediterranean limpet</name>
    <dbReference type="NCBI Taxonomy" id="87958"/>
    <lineage>
        <taxon>Eukaryota</taxon>
        <taxon>Metazoa</taxon>
        <taxon>Spiralia</taxon>
        <taxon>Lophotrochozoa</taxon>
        <taxon>Mollusca</taxon>
        <taxon>Gastropoda</taxon>
        <taxon>Patellogastropoda</taxon>
        <taxon>Patelloidea</taxon>
        <taxon>Patellidae</taxon>
        <taxon>Patella</taxon>
    </lineage>
</organism>
<keyword evidence="1" id="KW-0812">Transmembrane</keyword>
<comment type="caution">
    <text evidence="2">The sequence shown here is derived from an EMBL/GenBank/DDBJ whole genome shotgun (WGS) entry which is preliminary data.</text>
</comment>
<protein>
    <submittedName>
        <fullName evidence="2">Uncharacterized protein</fullName>
    </submittedName>
</protein>
<feature type="transmembrane region" description="Helical" evidence="1">
    <location>
        <begin position="70"/>
        <end position="89"/>
    </location>
</feature>
<sequence>MNNGPRLKRSEKFRNTIDPEFTCLRTFLGRMKTTGVIQILTGVGMLGSAVFIILTFKATFLQGQSVGSRITPNLIIGITCLFSGCRAFMMKGEVGFTLDHSGLKCVVGMCAILTIVAFTMSALLVCLASYEIHTLNTPEGAKQYSHVGDRKGLNIVNIVVSLISGAVCLGCFVIFVKMGVKLPRKERPAVVNQSTPNVSVISRSIEFDEPTFSEVERYNRSPVMSSYPYETGNDETGYPQLQYERNISIGYYF</sequence>
<dbReference type="AlphaFoldDB" id="A0AAN8Q1T3"/>
<dbReference type="EMBL" id="JAZGQO010000001">
    <property type="protein sequence ID" value="KAK6194457.1"/>
    <property type="molecule type" value="Genomic_DNA"/>
</dbReference>
<reference evidence="2 3" key="1">
    <citation type="submission" date="2024-01" db="EMBL/GenBank/DDBJ databases">
        <title>The genome of the rayed Mediterranean limpet Patella caerulea (Linnaeus, 1758).</title>
        <authorList>
            <person name="Anh-Thu Weber A."/>
            <person name="Halstead-Nussloch G."/>
        </authorList>
    </citation>
    <scope>NUCLEOTIDE SEQUENCE [LARGE SCALE GENOMIC DNA]</scope>
    <source>
        <strain evidence="2">AATW-2023a</strain>
        <tissue evidence="2">Whole specimen</tissue>
    </source>
</reference>
<feature type="transmembrane region" description="Helical" evidence="1">
    <location>
        <begin position="101"/>
        <end position="130"/>
    </location>
</feature>
<accession>A0AAN8Q1T3</accession>
<dbReference type="Proteomes" id="UP001347796">
    <property type="component" value="Unassembled WGS sequence"/>
</dbReference>
<keyword evidence="3" id="KW-1185">Reference proteome</keyword>
<gene>
    <name evidence="2" type="ORF">SNE40_000088</name>
</gene>
<proteinExistence type="predicted"/>
<feature type="transmembrane region" description="Helical" evidence="1">
    <location>
        <begin position="155"/>
        <end position="176"/>
    </location>
</feature>
<keyword evidence="1" id="KW-1133">Transmembrane helix</keyword>
<feature type="transmembrane region" description="Helical" evidence="1">
    <location>
        <begin position="35"/>
        <end position="58"/>
    </location>
</feature>